<accession>A0A8K0SUC9</accession>
<dbReference type="InterPro" id="IPR001128">
    <property type="entry name" value="Cyt_P450"/>
</dbReference>
<evidence type="ECO:0000256" key="9">
    <source>
        <dbReference type="PIRSR" id="PIRSR602401-1"/>
    </source>
</evidence>
<organism evidence="11 12">
    <name type="scientific">Stachybotrys elegans</name>
    <dbReference type="NCBI Taxonomy" id="80388"/>
    <lineage>
        <taxon>Eukaryota</taxon>
        <taxon>Fungi</taxon>
        <taxon>Dikarya</taxon>
        <taxon>Ascomycota</taxon>
        <taxon>Pezizomycotina</taxon>
        <taxon>Sordariomycetes</taxon>
        <taxon>Hypocreomycetidae</taxon>
        <taxon>Hypocreales</taxon>
        <taxon>Stachybotryaceae</taxon>
        <taxon>Stachybotrys</taxon>
    </lineage>
</organism>
<evidence type="ECO:0000313" key="12">
    <source>
        <dbReference type="Proteomes" id="UP000813444"/>
    </source>
</evidence>
<keyword evidence="12" id="KW-1185">Reference proteome</keyword>
<dbReference type="InterPro" id="IPR050364">
    <property type="entry name" value="Cytochrome_P450_fung"/>
</dbReference>
<gene>
    <name evidence="11" type="ORF">B0I35DRAFT_267702</name>
</gene>
<dbReference type="SUPFAM" id="SSF48264">
    <property type="entry name" value="Cytochrome P450"/>
    <property type="match status" value="1"/>
</dbReference>
<sequence length="511" mass="57349">MLGLTFARQSVLLGTGGLLFAYWFLRYTRRQSKGPLPPGPKGLPIVGNVFDMPPPGVPEWQHWQKHKELYGGISSVTVMGQTLILIHDREIAFELLGKQALKNSSRPHFSFASDLVGYSRLMIFQAYDLSLRQQRRMAATQVGNKAVIKFQPFQEAAARRLLQLIIENPTELKESLPNVTGSLMLEMLYGYRTGDKQTESLSALISQVAAEFSSATSPGRWLVDMIPALKHLPDWFPGTGFKATAKIWKSNLLQSIREPYEYVRQEMAEGADNTSYVSGLIKDINRAIDFEEAEQISCSAQGLFAGGTDTSSSTLHAFFLAMILYPEVQEKAQAEIDSVVGGERLPIFSDRLRLPYIEAIVQELLRWHSATPMGFPHMVSEDDRYHGYLIPKGALIMPSIAFMGRDPAVYHDPEAFKPERFTEPFNEPPTPSTAFGFGRRVCPGRWMVEQLLFIVTAQCLAVFNMNKAVDVNGVVMEPKYEQTAGTLSHLKPYPYHIAPRSEKHRQLVKCS</sequence>
<dbReference type="AlphaFoldDB" id="A0A8K0SUC9"/>
<dbReference type="PANTHER" id="PTHR46300">
    <property type="entry name" value="P450, PUTATIVE (EUROFUNG)-RELATED-RELATED"/>
    <property type="match status" value="1"/>
</dbReference>
<evidence type="ECO:0000256" key="10">
    <source>
        <dbReference type="RuleBase" id="RU000461"/>
    </source>
</evidence>
<evidence type="ECO:0000256" key="7">
    <source>
        <dbReference type="ARBA" id="ARBA00023004"/>
    </source>
</evidence>
<keyword evidence="6 10" id="KW-0560">Oxidoreductase</keyword>
<reference evidence="11" key="1">
    <citation type="journal article" date="2021" name="Nat. Commun.">
        <title>Genetic determinants of endophytism in the Arabidopsis root mycobiome.</title>
        <authorList>
            <person name="Mesny F."/>
            <person name="Miyauchi S."/>
            <person name="Thiergart T."/>
            <person name="Pickel B."/>
            <person name="Atanasova L."/>
            <person name="Karlsson M."/>
            <person name="Huettel B."/>
            <person name="Barry K.W."/>
            <person name="Haridas S."/>
            <person name="Chen C."/>
            <person name="Bauer D."/>
            <person name="Andreopoulos W."/>
            <person name="Pangilinan J."/>
            <person name="LaButti K."/>
            <person name="Riley R."/>
            <person name="Lipzen A."/>
            <person name="Clum A."/>
            <person name="Drula E."/>
            <person name="Henrissat B."/>
            <person name="Kohler A."/>
            <person name="Grigoriev I.V."/>
            <person name="Martin F.M."/>
            <person name="Hacquard S."/>
        </authorList>
    </citation>
    <scope>NUCLEOTIDE SEQUENCE</scope>
    <source>
        <strain evidence="11">MPI-CAGE-CH-0235</strain>
    </source>
</reference>
<evidence type="ECO:0000256" key="6">
    <source>
        <dbReference type="ARBA" id="ARBA00023002"/>
    </source>
</evidence>
<proteinExistence type="inferred from homology"/>
<dbReference type="PRINTS" id="PR00463">
    <property type="entry name" value="EP450I"/>
</dbReference>
<evidence type="ECO:0000256" key="5">
    <source>
        <dbReference type="ARBA" id="ARBA00022723"/>
    </source>
</evidence>
<evidence type="ECO:0000256" key="2">
    <source>
        <dbReference type="ARBA" id="ARBA00004685"/>
    </source>
</evidence>
<keyword evidence="4 9" id="KW-0349">Heme</keyword>
<keyword evidence="5 9" id="KW-0479">Metal-binding</keyword>
<comment type="similarity">
    <text evidence="3 10">Belongs to the cytochrome P450 family.</text>
</comment>
<dbReference type="CDD" id="cd11065">
    <property type="entry name" value="CYP64-like"/>
    <property type="match status" value="1"/>
</dbReference>
<evidence type="ECO:0000256" key="3">
    <source>
        <dbReference type="ARBA" id="ARBA00010617"/>
    </source>
</evidence>
<name>A0A8K0SUC9_9HYPO</name>
<evidence type="ECO:0000313" key="11">
    <source>
        <dbReference type="EMBL" id="KAH7317139.1"/>
    </source>
</evidence>
<evidence type="ECO:0000256" key="1">
    <source>
        <dbReference type="ARBA" id="ARBA00001971"/>
    </source>
</evidence>
<dbReference type="GO" id="GO:0005506">
    <property type="term" value="F:iron ion binding"/>
    <property type="evidence" value="ECO:0007669"/>
    <property type="project" value="InterPro"/>
</dbReference>
<dbReference type="PROSITE" id="PS00086">
    <property type="entry name" value="CYTOCHROME_P450"/>
    <property type="match status" value="1"/>
</dbReference>
<evidence type="ECO:0000256" key="4">
    <source>
        <dbReference type="ARBA" id="ARBA00022617"/>
    </source>
</evidence>
<dbReference type="OrthoDB" id="2789670at2759"/>
<evidence type="ECO:0000256" key="8">
    <source>
        <dbReference type="ARBA" id="ARBA00023033"/>
    </source>
</evidence>
<dbReference type="InterPro" id="IPR002401">
    <property type="entry name" value="Cyt_P450_E_grp-I"/>
</dbReference>
<comment type="cofactor">
    <cofactor evidence="1 9">
        <name>heme</name>
        <dbReference type="ChEBI" id="CHEBI:30413"/>
    </cofactor>
</comment>
<dbReference type="GO" id="GO:0020037">
    <property type="term" value="F:heme binding"/>
    <property type="evidence" value="ECO:0007669"/>
    <property type="project" value="InterPro"/>
</dbReference>
<dbReference type="Proteomes" id="UP000813444">
    <property type="component" value="Unassembled WGS sequence"/>
</dbReference>
<dbReference type="InterPro" id="IPR017972">
    <property type="entry name" value="Cyt_P450_CS"/>
</dbReference>
<keyword evidence="8 10" id="KW-0503">Monooxygenase</keyword>
<protein>
    <submittedName>
        <fullName evidence="11">Cytochrome P450</fullName>
    </submittedName>
</protein>
<dbReference type="GO" id="GO:0004497">
    <property type="term" value="F:monooxygenase activity"/>
    <property type="evidence" value="ECO:0007669"/>
    <property type="project" value="UniProtKB-KW"/>
</dbReference>
<dbReference type="GO" id="GO:0016705">
    <property type="term" value="F:oxidoreductase activity, acting on paired donors, with incorporation or reduction of molecular oxygen"/>
    <property type="evidence" value="ECO:0007669"/>
    <property type="project" value="InterPro"/>
</dbReference>
<dbReference type="Pfam" id="PF00067">
    <property type="entry name" value="p450"/>
    <property type="match status" value="1"/>
</dbReference>
<dbReference type="Gene3D" id="1.10.630.10">
    <property type="entry name" value="Cytochrome P450"/>
    <property type="match status" value="1"/>
</dbReference>
<dbReference type="EMBL" id="JAGPNK010000008">
    <property type="protein sequence ID" value="KAH7317139.1"/>
    <property type="molecule type" value="Genomic_DNA"/>
</dbReference>
<keyword evidence="7 9" id="KW-0408">Iron</keyword>
<dbReference type="InterPro" id="IPR036396">
    <property type="entry name" value="Cyt_P450_sf"/>
</dbReference>
<comment type="pathway">
    <text evidence="2">Mycotoxin biosynthesis.</text>
</comment>
<comment type="caution">
    <text evidence="11">The sequence shown here is derived from an EMBL/GenBank/DDBJ whole genome shotgun (WGS) entry which is preliminary data.</text>
</comment>
<dbReference type="PANTHER" id="PTHR46300:SF7">
    <property type="entry name" value="P450, PUTATIVE (EUROFUNG)-RELATED"/>
    <property type="match status" value="1"/>
</dbReference>
<feature type="binding site" description="axial binding residue" evidence="9">
    <location>
        <position position="442"/>
    </location>
    <ligand>
        <name>heme</name>
        <dbReference type="ChEBI" id="CHEBI:30413"/>
    </ligand>
    <ligandPart>
        <name>Fe</name>
        <dbReference type="ChEBI" id="CHEBI:18248"/>
    </ligandPart>
</feature>